<dbReference type="SUPFAM" id="SSF55781">
    <property type="entry name" value="GAF domain-like"/>
    <property type="match status" value="1"/>
</dbReference>
<dbReference type="PROSITE" id="PS50112">
    <property type="entry name" value="PAS"/>
    <property type="match status" value="1"/>
</dbReference>
<dbReference type="SUPFAM" id="SSF55785">
    <property type="entry name" value="PYP-like sensor domain (PAS domain)"/>
    <property type="match status" value="3"/>
</dbReference>
<dbReference type="Pfam" id="PF08448">
    <property type="entry name" value="PAS_4"/>
    <property type="match status" value="1"/>
</dbReference>
<dbReference type="InterPro" id="IPR013655">
    <property type="entry name" value="PAS_fold_3"/>
</dbReference>
<dbReference type="RefSeq" id="WP_311558483.1">
    <property type="nucleotide sequence ID" value="NZ_JAVREJ010000015.1"/>
</dbReference>
<feature type="domain" description="PAS" evidence="3">
    <location>
        <begin position="3"/>
        <end position="46"/>
    </location>
</feature>
<dbReference type="SMART" id="SM00065">
    <property type="entry name" value="GAF"/>
    <property type="match status" value="1"/>
</dbReference>
<dbReference type="InterPro" id="IPR052016">
    <property type="entry name" value="Bact_Sigma-Reg"/>
</dbReference>
<dbReference type="InterPro" id="IPR035965">
    <property type="entry name" value="PAS-like_dom_sf"/>
</dbReference>
<accession>A0ABU2NH92</accession>
<dbReference type="InterPro" id="IPR029016">
    <property type="entry name" value="GAF-like_dom_sf"/>
</dbReference>
<dbReference type="SMART" id="SM00331">
    <property type="entry name" value="PP2C_SIG"/>
    <property type="match status" value="1"/>
</dbReference>
<dbReference type="Pfam" id="PF08447">
    <property type="entry name" value="PAS_3"/>
    <property type="match status" value="1"/>
</dbReference>
<evidence type="ECO:0000256" key="1">
    <source>
        <dbReference type="ARBA" id="ARBA00022801"/>
    </source>
</evidence>
<dbReference type="Gene3D" id="3.30.450.20">
    <property type="entry name" value="PAS domain"/>
    <property type="match status" value="3"/>
</dbReference>
<keyword evidence="5" id="KW-1185">Reference proteome</keyword>
<dbReference type="SUPFAM" id="SSF81606">
    <property type="entry name" value="PP2C-like"/>
    <property type="match status" value="1"/>
</dbReference>
<organism evidence="4 5">
    <name type="scientific">Pseudonocardia charpentierae</name>
    <dbReference type="NCBI Taxonomy" id="3075545"/>
    <lineage>
        <taxon>Bacteria</taxon>
        <taxon>Bacillati</taxon>
        <taxon>Actinomycetota</taxon>
        <taxon>Actinomycetes</taxon>
        <taxon>Pseudonocardiales</taxon>
        <taxon>Pseudonocardiaceae</taxon>
        <taxon>Pseudonocardia</taxon>
    </lineage>
</organism>
<feature type="region of interest" description="Disordered" evidence="2">
    <location>
        <begin position="424"/>
        <end position="446"/>
    </location>
</feature>
<evidence type="ECO:0000313" key="5">
    <source>
        <dbReference type="Proteomes" id="UP001183202"/>
    </source>
</evidence>
<name>A0ABU2NH92_9PSEU</name>
<evidence type="ECO:0000256" key="2">
    <source>
        <dbReference type="SAM" id="MobiDB-lite"/>
    </source>
</evidence>
<dbReference type="Proteomes" id="UP001183202">
    <property type="component" value="Unassembled WGS sequence"/>
</dbReference>
<dbReference type="InterPro" id="IPR001932">
    <property type="entry name" value="PPM-type_phosphatase-like_dom"/>
</dbReference>
<dbReference type="EMBL" id="JAVREJ010000015">
    <property type="protein sequence ID" value="MDT0351984.1"/>
    <property type="molecule type" value="Genomic_DNA"/>
</dbReference>
<dbReference type="InterPro" id="IPR013656">
    <property type="entry name" value="PAS_4"/>
</dbReference>
<comment type="caution">
    <text evidence="4">The sequence shown here is derived from an EMBL/GenBank/DDBJ whole genome shotgun (WGS) entry which is preliminary data.</text>
</comment>
<dbReference type="InterPro" id="IPR013767">
    <property type="entry name" value="PAS_fold"/>
</dbReference>
<dbReference type="Pfam" id="PF13185">
    <property type="entry name" value="GAF_2"/>
    <property type="match status" value="1"/>
</dbReference>
<dbReference type="Gene3D" id="3.30.450.40">
    <property type="match status" value="1"/>
</dbReference>
<evidence type="ECO:0000313" key="4">
    <source>
        <dbReference type="EMBL" id="MDT0351984.1"/>
    </source>
</evidence>
<reference evidence="5" key="1">
    <citation type="submission" date="2023-07" db="EMBL/GenBank/DDBJ databases">
        <title>30 novel species of actinomycetes from the DSMZ collection.</title>
        <authorList>
            <person name="Nouioui I."/>
        </authorList>
    </citation>
    <scope>NUCLEOTIDE SEQUENCE [LARGE SCALE GENOMIC DNA]</scope>
    <source>
        <strain evidence="5">DSM 45834</strain>
    </source>
</reference>
<dbReference type="InterPro" id="IPR036457">
    <property type="entry name" value="PPM-type-like_dom_sf"/>
</dbReference>
<evidence type="ECO:0000259" key="3">
    <source>
        <dbReference type="PROSITE" id="PS50112"/>
    </source>
</evidence>
<keyword evidence="1" id="KW-0378">Hydrolase</keyword>
<dbReference type="PANTHER" id="PTHR43156:SF2">
    <property type="entry name" value="STAGE II SPORULATION PROTEIN E"/>
    <property type="match status" value="1"/>
</dbReference>
<dbReference type="PANTHER" id="PTHR43156">
    <property type="entry name" value="STAGE II SPORULATION PROTEIN E-RELATED"/>
    <property type="match status" value="1"/>
</dbReference>
<dbReference type="Gene3D" id="3.60.40.10">
    <property type="entry name" value="PPM-type phosphatase domain"/>
    <property type="match status" value="1"/>
</dbReference>
<dbReference type="InterPro" id="IPR000014">
    <property type="entry name" value="PAS"/>
</dbReference>
<sequence>MQPHDLLARVVEHLPVGVFAFSGDGRALLWNSCAERLTGWERERIVRDGLTGLPLDAPTARRIRDELLAGRPFRGRIPADVESGATLYFRAEPLPDPDGPILLGVLQEVDDMRAGDEAFALLDALWETAPVGLAFFDSELRFRRVNGAILDIDGGTVDERLGRTLEAVHGPVGAEIAAGLRDVLADGRARFDVPVNGRLWHGRGPQQEWRLYSYPVRSPDDAIVGVGLVVVDVTATARTRREVDALAAERERALTRYQGLVEATSAAVWIREPDGSAAQDAPALRAITGQDVEGYRGWGFLDAVDPTHRDDVRSAWRRAVADGAEVVTCTYRLCTARGYRWFRTRAVPVRVAGVVVEWVGTDTDVDDEVCARQRLAVLARATSAVGAVHEPEEELTALAESVVPEFADICRVYLVDPAPTSGGAVTGKRSVTRTAEGVVPSPSNDERFSFGPAHPVARCVRTRDSVLVPVPVPPEQVFYGAPEQRRWSEEIGITAMLVAPVVSRGVVVAALLFISCGRRPAFTEDDRALVVELAARASAAVEHAEHFQQTRRVSLALQAAMLSAPPTHPGVEVQARYLPAATDLEVGGDWYDAFDLPDGDLAVGVGDVAGHDLSAAATMGQLRSMLRALAYETGDAPSDVVRRLDRVASRLDVTGFTTLLFGRLCRRADRTVFRWANAGHPPPVLVPPDGEPELLRGGVGVVLGVAPDLPRTDREVELPPGATLLLYTDGLFERRNDPDDRASVDLLDLVQRGKELPLSDLCDHLVRGTGADTGDDMVVLALRMHSC</sequence>
<dbReference type="InterPro" id="IPR003018">
    <property type="entry name" value="GAF"/>
</dbReference>
<protein>
    <submittedName>
        <fullName evidence="4">SpoIIE family protein phosphatase</fullName>
    </submittedName>
</protein>
<gene>
    <name evidence="4" type="ORF">RM445_20865</name>
</gene>
<dbReference type="Pfam" id="PF07228">
    <property type="entry name" value="SpoIIE"/>
    <property type="match status" value="1"/>
</dbReference>
<dbReference type="SMART" id="SM00091">
    <property type="entry name" value="PAS"/>
    <property type="match status" value="3"/>
</dbReference>
<proteinExistence type="predicted"/>
<dbReference type="Pfam" id="PF00989">
    <property type="entry name" value="PAS"/>
    <property type="match status" value="1"/>
</dbReference>